<sequence>HLKGDKAHFKSHVFKAIQEQIINYAVHKSIIPVIIMDEAHLLIEQNIKELQIITNFQCDTIDPAVFILSGQELLIDKIRRNILNSFYQRIALKYMLTPLTKEETKKYIQHHLRLVKSEQELLTESAYDAVFKMSGGKGRVVGDIVRMSMRICADDKRQKLDEEDIMKAAQEVL</sequence>
<feature type="non-terminal residue" evidence="1">
    <location>
        <position position="1"/>
    </location>
</feature>
<dbReference type="SUPFAM" id="SSF52540">
    <property type="entry name" value="P-loop containing nucleoside triphosphate hydrolases"/>
    <property type="match status" value="1"/>
</dbReference>
<evidence type="ECO:0008006" key="2">
    <source>
        <dbReference type="Google" id="ProtNLM"/>
    </source>
</evidence>
<accession>X0UXM6</accession>
<evidence type="ECO:0000313" key="1">
    <source>
        <dbReference type="EMBL" id="GAG05048.1"/>
    </source>
</evidence>
<dbReference type="AlphaFoldDB" id="X0UXM6"/>
<comment type="caution">
    <text evidence="1">The sequence shown here is derived from an EMBL/GenBank/DDBJ whole genome shotgun (WGS) entry which is preliminary data.</text>
</comment>
<dbReference type="EMBL" id="BARS01029484">
    <property type="protein sequence ID" value="GAG05048.1"/>
    <property type="molecule type" value="Genomic_DNA"/>
</dbReference>
<dbReference type="PANTHER" id="PTHR35894">
    <property type="entry name" value="GENERAL SECRETION PATHWAY PROTEIN A-RELATED"/>
    <property type="match status" value="1"/>
</dbReference>
<name>X0UXM6_9ZZZZ</name>
<dbReference type="InterPro" id="IPR027417">
    <property type="entry name" value="P-loop_NTPase"/>
</dbReference>
<proteinExistence type="predicted"/>
<reference evidence="1" key="1">
    <citation type="journal article" date="2014" name="Front. Microbiol.">
        <title>High frequency of phylogenetically diverse reductive dehalogenase-homologous genes in deep subseafloor sedimentary metagenomes.</title>
        <authorList>
            <person name="Kawai M."/>
            <person name="Futagami T."/>
            <person name="Toyoda A."/>
            <person name="Takaki Y."/>
            <person name="Nishi S."/>
            <person name="Hori S."/>
            <person name="Arai W."/>
            <person name="Tsubouchi T."/>
            <person name="Morono Y."/>
            <person name="Uchiyama I."/>
            <person name="Ito T."/>
            <person name="Fujiyama A."/>
            <person name="Inagaki F."/>
            <person name="Takami H."/>
        </authorList>
    </citation>
    <scope>NUCLEOTIDE SEQUENCE</scope>
    <source>
        <strain evidence="1">Expedition CK06-06</strain>
    </source>
</reference>
<dbReference type="PANTHER" id="PTHR35894:SF1">
    <property type="entry name" value="PHOSPHORIBULOKINASE _ URIDINE KINASE FAMILY"/>
    <property type="match status" value="1"/>
</dbReference>
<organism evidence="1">
    <name type="scientific">marine sediment metagenome</name>
    <dbReference type="NCBI Taxonomy" id="412755"/>
    <lineage>
        <taxon>unclassified sequences</taxon>
        <taxon>metagenomes</taxon>
        <taxon>ecological metagenomes</taxon>
    </lineage>
</organism>
<gene>
    <name evidence="1" type="ORF">S01H1_46077</name>
</gene>
<protein>
    <recommendedName>
        <fullName evidence="2">AAA+ ATPase domain-containing protein</fullName>
    </recommendedName>
</protein>
<dbReference type="InterPro" id="IPR052026">
    <property type="entry name" value="ExeA_AAA_ATPase_DNA-bind"/>
</dbReference>